<evidence type="ECO:0000256" key="4">
    <source>
        <dbReference type="ARBA" id="ARBA00022801"/>
    </source>
</evidence>
<dbReference type="InterPro" id="IPR043504">
    <property type="entry name" value="Peptidase_S1_PA_chymotrypsin"/>
</dbReference>
<gene>
    <name evidence="8" type="ORF">MHK08_11625</name>
</gene>
<dbReference type="InterPro" id="IPR000126">
    <property type="entry name" value="V8_ser_AS"/>
</dbReference>
<evidence type="ECO:0000259" key="7">
    <source>
        <dbReference type="Pfam" id="PF00089"/>
    </source>
</evidence>
<evidence type="ECO:0000256" key="5">
    <source>
        <dbReference type="ARBA" id="ARBA00022825"/>
    </source>
</evidence>
<dbReference type="EC" id="3.4.21.-" evidence="6"/>
<dbReference type="Pfam" id="PF00089">
    <property type="entry name" value="Trypsin"/>
    <property type="match status" value="1"/>
</dbReference>
<keyword evidence="5 6" id="KW-0720">Serine protease</keyword>
<accession>A0ABS9PWL4</accession>
<dbReference type="InterPro" id="IPR050966">
    <property type="entry name" value="Glutamyl_endopeptidase"/>
</dbReference>
<dbReference type="InterPro" id="IPR008256">
    <property type="entry name" value="Peptidase_S1B"/>
</dbReference>
<dbReference type="EMBL" id="JAKRDF010000019">
    <property type="protein sequence ID" value="MCG7277111.1"/>
    <property type="molecule type" value="Genomic_DNA"/>
</dbReference>
<name>A0ABS9PWL4_9CORY</name>
<dbReference type="PANTHER" id="PTHR15462">
    <property type="entry name" value="SERINE PROTEASE"/>
    <property type="match status" value="1"/>
</dbReference>
<dbReference type="Gene3D" id="2.40.10.10">
    <property type="entry name" value="Trypsin-like serine proteases"/>
    <property type="match status" value="2"/>
</dbReference>
<keyword evidence="3 6" id="KW-0732">Signal</keyword>
<dbReference type="GO" id="GO:0016787">
    <property type="term" value="F:hydrolase activity"/>
    <property type="evidence" value="ECO:0007669"/>
    <property type="project" value="UniProtKB-KW"/>
</dbReference>
<evidence type="ECO:0000256" key="6">
    <source>
        <dbReference type="RuleBase" id="RU004296"/>
    </source>
</evidence>
<organism evidence="8 9">
    <name type="scientific">Corynebacterium singulare</name>
    <dbReference type="NCBI Taxonomy" id="161899"/>
    <lineage>
        <taxon>Bacteria</taxon>
        <taxon>Bacillati</taxon>
        <taxon>Actinomycetota</taxon>
        <taxon>Actinomycetes</taxon>
        <taxon>Mycobacteriales</taxon>
        <taxon>Corynebacteriaceae</taxon>
        <taxon>Corynebacterium</taxon>
    </lineage>
</organism>
<protein>
    <recommendedName>
        <fullName evidence="6">Serine protease</fullName>
        <ecNumber evidence="6">3.4.21.-</ecNumber>
    </recommendedName>
</protein>
<evidence type="ECO:0000256" key="2">
    <source>
        <dbReference type="ARBA" id="ARBA00022670"/>
    </source>
</evidence>
<feature type="domain" description="Peptidase S1" evidence="7">
    <location>
        <begin position="87"/>
        <end position="276"/>
    </location>
</feature>
<dbReference type="Proteomes" id="UP001521911">
    <property type="component" value="Unassembled WGS sequence"/>
</dbReference>
<keyword evidence="9" id="KW-1185">Reference proteome</keyword>
<dbReference type="InterPro" id="IPR009003">
    <property type="entry name" value="Peptidase_S1_PA"/>
</dbReference>
<keyword evidence="2 6" id="KW-0645">Protease</keyword>
<dbReference type="RefSeq" id="WP_239181172.1">
    <property type="nucleotide sequence ID" value="NZ_JAKRDF010000019.1"/>
</dbReference>
<dbReference type="InterPro" id="IPR018114">
    <property type="entry name" value="TRYPSIN_HIS"/>
</dbReference>
<evidence type="ECO:0000313" key="8">
    <source>
        <dbReference type="EMBL" id="MCG7277111.1"/>
    </source>
</evidence>
<comment type="similarity">
    <text evidence="1 6">Belongs to the peptidase S1B family.</text>
</comment>
<reference evidence="8 9" key="1">
    <citation type="submission" date="2022-02" db="EMBL/GenBank/DDBJ databases">
        <title>Uncovering new skin microbiome diversity through culturing and metagenomics.</title>
        <authorList>
            <person name="Conlan S."/>
            <person name="Deming C."/>
            <person name="Nisc Comparative Sequencing Program N."/>
            <person name="Segre J.A."/>
        </authorList>
    </citation>
    <scope>NUCLEOTIDE SEQUENCE [LARGE SCALE GENOMIC DNA]</scope>
    <source>
        <strain evidence="8 9">ACRQV</strain>
    </source>
</reference>
<dbReference type="PANTHER" id="PTHR15462:SF8">
    <property type="entry name" value="SERINE PROTEASE"/>
    <property type="match status" value="1"/>
</dbReference>
<dbReference type="InterPro" id="IPR001254">
    <property type="entry name" value="Trypsin_dom"/>
</dbReference>
<evidence type="ECO:0000256" key="3">
    <source>
        <dbReference type="ARBA" id="ARBA00022729"/>
    </source>
</evidence>
<dbReference type="PROSITE" id="PS00673">
    <property type="entry name" value="V8_SER"/>
    <property type="match status" value="1"/>
</dbReference>
<proteinExistence type="inferred from homology"/>
<evidence type="ECO:0000256" key="1">
    <source>
        <dbReference type="ARBA" id="ARBA00008764"/>
    </source>
</evidence>
<comment type="caution">
    <text evidence="8">The sequence shown here is derived from an EMBL/GenBank/DDBJ whole genome shotgun (WGS) entry which is preliminary data.</text>
</comment>
<feature type="chain" id="PRO_5044966868" description="Serine protease" evidence="6">
    <location>
        <begin position="28"/>
        <end position="315"/>
    </location>
</feature>
<dbReference type="PRINTS" id="PR00839">
    <property type="entry name" value="V8PROTEASE"/>
</dbReference>
<dbReference type="PROSITE" id="PS00134">
    <property type="entry name" value="TRYPSIN_HIS"/>
    <property type="match status" value="1"/>
</dbReference>
<evidence type="ECO:0000313" key="9">
    <source>
        <dbReference type="Proteomes" id="UP001521911"/>
    </source>
</evidence>
<dbReference type="SUPFAM" id="SSF50494">
    <property type="entry name" value="Trypsin-like serine proteases"/>
    <property type="match status" value="1"/>
</dbReference>
<keyword evidence="4 6" id="KW-0378">Hydrolase</keyword>
<feature type="signal peptide" evidence="6">
    <location>
        <begin position="1"/>
        <end position="27"/>
    </location>
</feature>
<sequence length="315" mass="33893">MKFSLRKSTITAIVAAITCLSPTVANAQTQAFHDSVVGVSETGEELFLPIATDNDDLNSGTEAVGLSGFPNTATSQDRETTVGTYSIIGTDDRQKASPNPAIVQIQRDGFNHCTGWMISPDTLITAAHCLYDVDEQRWTPKLIFRPSDWSQWSYTFASQKWVSAKYPTTESADHDWGVVKFSKPISSSWFGIKPSDTSSAFSGQKATVTGFPGEKGEGLIRDYGQLWTMSGILQPGTQTRLCYNLDTTGGQSGSPVYTTDNAAIGIHTHGISDLGCPENSALRISPSMLNTFNDIKEIQNNATTDPGSSSGSSSH</sequence>